<dbReference type="EMBL" id="JZCR01000006">
    <property type="protein sequence ID" value="KJW13588.1"/>
    <property type="molecule type" value="Genomic_DNA"/>
</dbReference>
<accession>A0A0F3RSA4</accession>
<dbReference type="EMBL" id="JZCR01000014">
    <property type="protein sequence ID" value="KJW12866.1"/>
    <property type="molecule type" value="Genomic_DNA"/>
</dbReference>
<evidence type="ECO:0000313" key="2">
    <source>
        <dbReference type="EMBL" id="KJW13588.1"/>
    </source>
</evidence>
<proteinExistence type="predicted"/>
<dbReference type="PATRIC" id="fig|216463.3.peg.2586"/>
<name>A0A0F3RSA4_9LACO</name>
<dbReference type="Proteomes" id="UP000033491">
    <property type="component" value="Unassembled WGS sequence"/>
</dbReference>
<comment type="caution">
    <text evidence="1">The sequence shown here is derived from an EMBL/GenBank/DDBJ whole genome shotgun (WGS) entry which is preliminary data.</text>
</comment>
<reference evidence="1 3" key="1">
    <citation type="submission" date="2015-03" db="EMBL/GenBank/DDBJ databases">
        <authorList>
            <person name="Zheng J."/>
            <person name="Ganezle M."/>
        </authorList>
    </citation>
    <scope>NUCLEOTIDE SEQUENCE [LARGE SCALE GENOMIC DNA]</scope>
    <source>
        <strain evidence="1 3">LP38</strain>
    </source>
</reference>
<evidence type="ECO:0000313" key="3">
    <source>
        <dbReference type="Proteomes" id="UP000033491"/>
    </source>
</evidence>
<dbReference type="RefSeq" id="WP_045806810.1">
    <property type="nucleotide sequence ID" value="NZ_JZCR01000006.1"/>
</dbReference>
<gene>
    <name evidence="2" type="ORF">VC81_03760</name>
    <name evidence="1" type="ORF">VC81_06355</name>
</gene>
<dbReference type="OrthoDB" id="2296741at2"/>
<dbReference type="STRING" id="216463.VC81_03760"/>
<protein>
    <submittedName>
        <fullName evidence="1">Uncharacterized protein</fullName>
    </submittedName>
</protein>
<organism evidence="1 3">
    <name type="scientific">Levilactobacillus spicheri</name>
    <dbReference type="NCBI Taxonomy" id="216463"/>
    <lineage>
        <taxon>Bacteria</taxon>
        <taxon>Bacillati</taxon>
        <taxon>Bacillota</taxon>
        <taxon>Bacilli</taxon>
        <taxon>Lactobacillales</taxon>
        <taxon>Lactobacillaceae</taxon>
        <taxon>Levilactobacillus</taxon>
    </lineage>
</organism>
<evidence type="ECO:0000313" key="1">
    <source>
        <dbReference type="EMBL" id="KJW12866.1"/>
    </source>
</evidence>
<dbReference type="AlphaFoldDB" id="A0A0F3RSA4"/>
<sequence>MDGIDDLYEALSIYAVPVKVHPQLNILDGGKRTTMNEVVPFTHDDLVNDTEAEELLDPVVPRSSNTTLVAAMMQSLGGGGNTVPRLYTWYSDHKYREGTLVECKDHVFQVDEVGPYDNTANIYVYYLKGDDALEPV</sequence>